<evidence type="ECO:0000313" key="17">
    <source>
        <dbReference type="Proteomes" id="UP000002247"/>
    </source>
</evidence>
<accession>D6ZFQ7</accession>
<evidence type="ECO:0000256" key="5">
    <source>
        <dbReference type="ARBA" id="ARBA00016406"/>
    </source>
</evidence>
<dbReference type="Pfam" id="PF13434">
    <property type="entry name" value="Lys_Orn_oxgnase"/>
    <property type="match status" value="1"/>
</dbReference>
<evidence type="ECO:0000256" key="6">
    <source>
        <dbReference type="ARBA" id="ARBA00022630"/>
    </source>
</evidence>
<dbReference type="SUPFAM" id="SSF51735">
    <property type="entry name" value="NAD(P)-binding Rossmann-fold domains"/>
    <property type="match status" value="1"/>
</dbReference>
<keyword evidence="8" id="KW-0521">NADP</keyword>
<name>D6ZFQ7_SEGRD</name>
<keyword evidence="7" id="KW-0274">FAD</keyword>
<evidence type="ECO:0000256" key="13">
    <source>
        <dbReference type="ARBA" id="ARBA00032493"/>
    </source>
</evidence>
<evidence type="ECO:0000256" key="2">
    <source>
        <dbReference type="ARBA" id="ARBA00005102"/>
    </source>
</evidence>
<evidence type="ECO:0000256" key="9">
    <source>
        <dbReference type="ARBA" id="ARBA00023002"/>
    </source>
</evidence>
<evidence type="ECO:0000313" key="16">
    <source>
        <dbReference type="EMBL" id="ADG97781.1"/>
    </source>
</evidence>
<evidence type="ECO:0000256" key="11">
    <source>
        <dbReference type="ARBA" id="ARBA00029939"/>
    </source>
</evidence>
<dbReference type="GO" id="GO:0047091">
    <property type="term" value="F:L-lysine 6-monooxygenase (NADPH) activity"/>
    <property type="evidence" value="ECO:0007669"/>
    <property type="project" value="UniProtKB-EC"/>
</dbReference>
<dbReference type="KEGG" id="srt:Srot_1313"/>
<dbReference type="InterPro" id="IPR036188">
    <property type="entry name" value="FAD/NAD-bd_sf"/>
</dbReference>
<comment type="pathway">
    <text evidence="2">Siderophore biosynthesis; mycobactin biosynthesis.</text>
</comment>
<comment type="similarity">
    <text evidence="3">Belongs to the lysine N(6)-hydroxylase/L-ornithine N(5)-oxygenase family.</text>
</comment>
<dbReference type="RefSeq" id="WP_013138235.1">
    <property type="nucleotide sequence ID" value="NC_014168.1"/>
</dbReference>
<reference evidence="16 17" key="1">
    <citation type="journal article" date="2010" name="Stand. Genomic Sci.">
        <title>Complete genome sequence of Segniliparus rotundus type strain (CDC 1076).</title>
        <authorList>
            <person name="Sikorski J."/>
            <person name="Lapidus A."/>
            <person name="Copeland A."/>
            <person name="Misra M."/>
            <person name="Glavina Del Rio T."/>
            <person name="Nolan M."/>
            <person name="Lucas S."/>
            <person name="Chen F."/>
            <person name="Tice H."/>
            <person name="Cheng J.F."/>
            <person name="Jando M."/>
            <person name="Schneider S."/>
            <person name="Bruce D."/>
            <person name="Goodwin L."/>
            <person name="Pitluck S."/>
            <person name="Liolios K."/>
            <person name="Mikhailova N."/>
            <person name="Pati A."/>
            <person name="Ivanova N."/>
            <person name="Mavromatis K."/>
            <person name="Chen A."/>
            <person name="Palaniappan K."/>
            <person name="Chertkov O."/>
            <person name="Land M."/>
            <person name="Hauser L."/>
            <person name="Chang Y.J."/>
            <person name="Jeffries C.D."/>
            <person name="Brettin T."/>
            <person name="Detter J.C."/>
            <person name="Han C."/>
            <person name="Rohde M."/>
            <person name="Goker M."/>
            <person name="Bristow J."/>
            <person name="Eisen J.A."/>
            <person name="Markowitz V."/>
            <person name="Hugenholtz P."/>
            <person name="Kyrpides N.C."/>
            <person name="Klenk H.P."/>
        </authorList>
    </citation>
    <scope>NUCLEOTIDE SEQUENCE [LARGE SCALE GENOMIC DNA]</scope>
    <source>
        <strain evidence="17">ATCC BAA-972 / CDC 1076 / CIP 108378 / DSM 44985 / JCM 13578</strain>
    </source>
</reference>
<keyword evidence="17" id="KW-1185">Reference proteome</keyword>
<gene>
    <name evidence="16" type="ordered locus">Srot_1313</name>
</gene>
<dbReference type="EC" id="1.14.13.59" evidence="4"/>
<evidence type="ECO:0000256" key="14">
    <source>
        <dbReference type="ARBA" id="ARBA00032738"/>
    </source>
</evidence>
<organism evidence="16 17">
    <name type="scientific">Segniliparus rotundus (strain ATCC BAA-972 / CDC 1076 / CIP 108378 / DSM 44985 / JCM 13578)</name>
    <dbReference type="NCBI Taxonomy" id="640132"/>
    <lineage>
        <taxon>Bacteria</taxon>
        <taxon>Bacillati</taxon>
        <taxon>Actinomycetota</taxon>
        <taxon>Actinomycetes</taxon>
        <taxon>Mycobacteriales</taxon>
        <taxon>Segniliparaceae</taxon>
        <taxon>Segniliparus</taxon>
    </lineage>
</organism>
<protein>
    <recommendedName>
        <fullName evidence="5">L-lysine N6-monooxygenase MbtG</fullName>
        <ecNumber evidence="4">1.14.13.59</ecNumber>
    </recommendedName>
    <alternativeName>
        <fullName evidence="14">Lysine 6-N-hydroxylase</fullName>
    </alternativeName>
    <alternativeName>
        <fullName evidence="13">Lysine N6-hydroxylase</fullName>
    </alternativeName>
    <alternativeName>
        <fullName evidence="11">Lysine-N-oxygenase</fullName>
    </alternativeName>
    <alternativeName>
        <fullName evidence="12">Mycobactin synthase protein G</fullName>
    </alternativeName>
</protein>
<evidence type="ECO:0000256" key="3">
    <source>
        <dbReference type="ARBA" id="ARBA00007588"/>
    </source>
</evidence>
<keyword evidence="9 16" id="KW-0560">Oxidoreductase</keyword>
<dbReference type="SUPFAM" id="SSF51905">
    <property type="entry name" value="FAD/NAD(P)-binding domain"/>
    <property type="match status" value="1"/>
</dbReference>
<dbReference type="PANTHER" id="PTHR42802">
    <property type="entry name" value="MONOOXYGENASE"/>
    <property type="match status" value="1"/>
</dbReference>
<keyword evidence="6" id="KW-0285">Flavoprotein</keyword>
<comment type="catalytic activity">
    <reaction evidence="15">
        <text>L-lysine + NADPH + O2 = N(6)-hydroxy-L-lysine + NADP(+) + H2O</text>
        <dbReference type="Rhea" id="RHEA:23228"/>
        <dbReference type="ChEBI" id="CHEBI:15377"/>
        <dbReference type="ChEBI" id="CHEBI:15379"/>
        <dbReference type="ChEBI" id="CHEBI:32551"/>
        <dbReference type="ChEBI" id="CHEBI:57783"/>
        <dbReference type="ChEBI" id="CHEBI:57820"/>
        <dbReference type="ChEBI" id="CHEBI:58349"/>
        <dbReference type="EC" id="1.14.13.59"/>
    </reaction>
</comment>
<dbReference type="GO" id="GO:0006879">
    <property type="term" value="P:intracellular iron ion homeostasis"/>
    <property type="evidence" value="ECO:0007669"/>
    <property type="project" value="TreeGrafter"/>
</dbReference>
<evidence type="ECO:0000256" key="7">
    <source>
        <dbReference type="ARBA" id="ARBA00022827"/>
    </source>
</evidence>
<keyword evidence="10 16" id="KW-0503">Monooxygenase</keyword>
<comment type="cofactor">
    <cofactor evidence="1">
        <name>FAD</name>
        <dbReference type="ChEBI" id="CHEBI:57692"/>
    </cofactor>
</comment>
<sequence length="431" mass="46854">MTEHGTLAIIGAGPKAVAVAAKASVLRSFGQSVPRIVALESREVAGHWLYGGGWTDGQQRLGTSPEKDVGFPYRSTLLSGKGVALSEAIARFSWQAYLVENGLFADWVDRGRPNPKHQTWARYLQWAAAKAQLEVIRAEATSITCEDGGWRVWARTADGGQETVVADSLMITGPGSADHVLLPDHPQVLSVSRFWGLVVRRELPESFQVAVIGGGETAAAVVNELIEHREVGVVTVLSPNPTLYTRGESYFENSIYSDPAGWQALPLAERREVIRRTDRGVFSTHVQEELLRDERIGHLRGRVAYAVDRDGRIDLMIRNTGGPDVMRSFDLVVDATGVRPLWFLDLFTQEARDLVELSAGWPVTKERVEAVIAQDLSIAGMEPKLFLPGLAGLAQGAGFPNLSCLGLLADRVLSGFVGEGPRQSLRSAAKA</sequence>
<dbReference type="InterPro" id="IPR025700">
    <property type="entry name" value="Lys/Orn_oxygenase"/>
</dbReference>
<dbReference type="EMBL" id="CP001958">
    <property type="protein sequence ID" value="ADG97781.1"/>
    <property type="molecule type" value="Genomic_DNA"/>
</dbReference>
<proteinExistence type="inferred from homology"/>
<dbReference type="InterPro" id="IPR036291">
    <property type="entry name" value="NAD(P)-bd_dom_sf"/>
</dbReference>
<dbReference type="Gene3D" id="3.50.50.60">
    <property type="entry name" value="FAD/NAD(P)-binding domain"/>
    <property type="match status" value="1"/>
</dbReference>
<dbReference type="eggNOG" id="COG3486">
    <property type="taxonomic scope" value="Bacteria"/>
</dbReference>
<dbReference type="HOGENOM" id="CLU_052650_0_0_11"/>
<evidence type="ECO:0000256" key="1">
    <source>
        <dbReference type="ARBA" id="ARBA00001974"/>
    </source>
</evidence>
<dbReference type="Proteomes" id="UP000002247">
    <property type="component" value="Chromosome"/>
</dbReference>
<evidence type="ECO:0000256" key="15">
    <source>
        <dbReference type="ARBA" id="ARBA00048407"/>
    </source>
</evidence>
<dbReference type="OrthoDB" id="9149460at2"/>
<evidence type="ECO:0000256" key="8">
    <source>
        <dbReference type="ARBA" id="ARBA00022857"/>
    </source>
</evidence>
<dbReference type="STRING" id="640132.Srot_1313"/>
<evidence type="ECO:0000256" key="12">
    <source>
        <dbReference type="ARBA" id="ARBA00031158"/>
    </source>
</evidence>
<evidence type="ECO:0000256" key="4">
    <source>
        <dbReference type="ARBA" id="ARBA00013076"/>
    </source>
</evidence>
<evidence type="ECO:0000256" key="10">
    <source>
        <dbReference type="ARBA" id="ARBA00023033"/>
    </source>
</evidence>
<dbReference type="PANTHER" id="PTHR42802:SF1">
    <property type="entry name" value="L-ORNITHINE N(5)-MONOOXYGENASE"/>
    <property type="match status" value="1"/>
</dbReference>
<dbReference type="AlphaFoldDB" id="D6ZFQ7"/>